<evidence type="ECO:0000313" key="12">
    <source>
        <dbReference type="Proteomes" id="UP001217918"/>
    </source>
</evidence>
<feature type="signal peptide" evidence="9">
    <location>
        <begin position="1"/>
        <end position="21"/>
    </location>
</feature>
<dbReference type="SMART" id="SM00944">
    <property type="entry name" value="Pro-kuma_activ"/>
    <property type="match status" value="1"/>
</dbReference>
<dbReference type="GO" id="GO:0005576">
    <property type="term" value="C:extracellular region"/>
    <property type="evidence" value="ECO:0007669"/>
    <property type="project" value="UniProtKB-SubCell"/>
</dbReference>
<keyword evidence="7" id="KW-0865">Zymogen</keyword>
<name>A0AAD9ICR9_9PEZI</name>
<dbReference type="PROSITE" id="PS51695">
    <property type="entry name" value="SEDOLISIN"/>
    <property type="match status" value="1"/>
</dbReference>
<dbReference type="InterPro" id="IPR050819">
    <property type="entry name" value="Tripeptidyl-peptidase_I"/>
</dbReference>
<feature type="binding site" evidence="8">
    <location>
        <position position="629"/>
    </location>
    <ligand>
        <name>Ca(2+)</name>
        <dbReference type="ChEBI" id="CHEBI:29108"/>
    </ligand>
</feature>
<reference evidence="11" key="1">
    <citation type="journal article" date="2023" name="Mol. Plant Microbe Interact.">
        <title>Elucidating the Obligate Nature and Biological Capacity of an Invasive Fungal Corn Pathogen.</title>
        <authorList>
            <person name="MacCready J.S."/>
            <person name="Roggenkamp E.M."/>
            <person name="Gdanetz K."/>
            <person name="Chilvers M.I."/>
        </authorList>
    </citation>
    <scope>NUCLEOTIDE SEQUENCE</scope>
    <source>
        <strain evidence="11">PM02</strain>
    </source>
</reference>
<dbReference type="PANTHER" id="PTHR14218:SF19">
    <property type="entry name" value="SERINE PROTEASE AORO, PUTATIVE (AFU_ORTHOLOGUE AFUA_6G10250)-RELATED"/>
    <property type="match status" value="1"/>
</dbReference>
<evidence type="ECO:0000256" key="9">
    <source>
        <dbReference type="SAM" id="SignalP"/>
    </source>
</evidence>
<dbReference type="SUPFAM" id="SSF52743">
    <property type="entry name" value="Subtilisin-like"/>
    <property type="match status" value="1"/>
</dbReference>
<feature type="binding site" evidence="8">
    <location>
        <position position="608"/>
    </location>
    <ligand>
        <name>Ca(2+)</name>
        <dbReference type="ChEBI" id="CHEBI:29108"/>
    </ligand>
</feature>
<keyword evidence="3 8" id="KW-0479">Metal-binding</keyword>
<dbReference type="InterPro" id="IPR036852">
    <property type="entry name" value="Peptidase_S8/S53_dom_sf"/>
</dbReference>
<keyword evidence="4 8" id="KW-0378">Hydrolase</keyword>
<dbReference type="SUPFAM" id="SSF54897">
    <property type="entry name" value="Protease propeptides/inhibitors"/>
    <property type="match status" value="1"/>
</dbReference>
<dbReference type="GO" id="GO:0046872">
    <property type="term" value="F:metal ion binding"/>
    <property type="evidence" value="ECO:0007669"/>
    <property type="project" value="UniProtKB-UniRule"/>
</dbReference>
<keyword evidence="12" id="KW-1185">Reference proteome</keyword>
<keyword evidence="2 8" id="KW-0645">Protease</keyword>
<feature type="active site" description="Charge relay system" evidence="8">
    <location>
        <position position="567"/>
    </location>
</feature>
<keyword evidence="5 8" id="KW-0720">Serine protease</keyword>
<accession>A0AAD9ICR9</accession>
<dbReference type="AlphaFoldDB" id="A0AAD9ICR9"/>
<evidence type="ECO:0000256" key="2">
    <source>
        <dbReference type="ARBA" id="ARBA00022670"/>
    </source>
</evidence>
<dbReference type="EMBL" id="JAQQPM010000009">
    <property type="protein sequence ID" value="KAK2075379.1"/>
    <property type="molecule type" value="Genomic_DNA"/>
</dbReference>
<feature type="binding site" evidence="8">
    <location>
        <position position="627"/>
    </location>
    <ligand>
        <name>Ca(2+)</name>
        <dbReference type="ChEBI" id="CHEBI:29108"/>
    </ligand>
</feature>
<keyword evidence="9" id="KW-0732">Signal</keyword>
<comment type="caution">
    <text evidence="11">The sequence shown here is derived from an EMBL/GenBank/DDBJ whole genome shotgun (WGS) entry which is preliminary data.</text>
</comment>
<evidence type="ECO:0000313" key="11">
    <source>
        <dbReference type="EMBL" id="KAK2075379.1"/>
    </source>
</evidence>
<feature type="binding site" evidence="8">
    <location>
        <position position="609"/>
    </location>
    <ligand>
        <name>Ca(2+)</name>
        <dbReference type="ChEBI" id="CHEBI:29108"/>
    </ligand>
</feature>
<keyword evidence="6 8" id="KW-0106">Calcium</keyword>
<comment type="subcellular location">
    <subcellularLocation>
        <location evidence="1">Secreted</location>
        <location evidence="1">Extracellular space</location>
    </subcellularLocation>
</comment>
<evidence type="ECO:0000256" key="3">
    <source>
        <dbReference type="ARBA" id="ARBA00022723"/>
    </source>
</evidence>
<dbReference type="PANTHER" id="PTHR14218">
    <property type="entry name" value="PROTEASE S8 TRIPEPTIDYL PEPTIDASE I CLN2"/>
    <property type="match status" value="1"/>
</dbReference>
<dbReference type="Proteomes" id="UP001217918">
    <property type="component" value="Unassembled WGS sequence"/>
</dbReference>
<evidence type="ECO:0000256" key="7">
    <source>
        <dbReference type="ARBA" id="ARBA00023145"/>
    </source>
</evidence>
<evidence type="ECO:0000256" key="5">
    <source>
        <dbReference type="ARBA" id="ARBA00022825"/>
    </source>
</evidence>
<dbReference type="Gene3D" id="3.40.50.200">
    <property type="entry name" value="Peptidase S8/S53 domain"/>
    <property type="match status" value="1"/>
</dbReference>
<feature type="chain" id="PRO_5042295940" description="Peptidase S53 domain-containing protein" evidence="9">
    <location>
        <begin position="22"/>
        <end position="652"/>
    </location>
</feature>
<feature type="domain" description="Peptidase S53" evidence="10">
    <location>
        <begin position="246"/>
        <end position="649"/>
    </location>
</feature>
<evidence type="ECO:0000259" key="10">
    <source>
        <dbReference type="PROSITE" id="PS51695"/>
    </source>
</evidence>
<dbReference type="InterPro" id="IPR030400">
    <property type="entry name" value="Sedolisin_dom"/>
</dbReference>
<dbReference type="CDD" id="cd11377">
    <property type="entry name" value="Pro-peptidase_S53"/>
    <property type="match status" value="1"/>
</dbReference>
<feature type="active site" description="Charge relay system" evidence="8">
    <location>
        <position position="327"/>
    </location>
</feature>
<comment type="cofactor">
    <cofactor evidence="8">
        <name>Ca(2+)</name>
        <dbReference type="ChEBI" id="CHEBI:29108"/>
    </cofactor>
    <text evidence="8">Binds 1 Ca(2+) ion per subunit.</text>
</comment>
<dbReference type="GO" id="GO:0004252">
    <property type="term" value="F:serine-type endopeptidase activity"/>
    <property type="evidence" value="ECO:0007669"/>
    <property type="project" value="UniProtKB-UniRule"/>
</dbReference>
<sequence>MRPNAIASFLTTLAAISRLEAKPLRPSVDHVVHEERNAQQGHWSKARRLHPSALLPVRIGLAQSNLHLAEEFIMDVSDPESPNYGKHWSPEKIAETFAPKQGSVDLVLSWLEREGVHPGRTKLADGRHWIAFNATAAEVERLLHTEYHYYKHSLHGHTHVACDKYHVPKHLAEHIDLVTPTVHFDARVGHDRTEKQEPLSEEQHAELKRRAAVQGPGLGAPETGLGPKKGAQIDNALMDLDQCSSMTTPDCLRALYALPRGRLASPNNTLGIVEYTPQAFLQTDLDMYFGSFDGALVGKSPLVQLIDSAVVQQTNKSFAFNAESALDLEFAMALIAPQQATVFQVGSLEQGASFNNFLDALDERFCTSASGATEAGVDRQYAAPVGCSSATPTNVISTSYAYNEVDLSPRYTMRQCNEYMKLGLRGITVIYSTGDFGVAGNSGACIDPATGALNSGADGLFNPAFPGSCPFVTAVGATQMVAGASVHAAEHACQTRITSGGGFSNVFGVPAYQKSAMAAYYRSFAPPYGADRFNNSRRVRGYPDVAANGANFVTAVDGSFQLSYGTSASAPTFAAIINLINEERIAARKRPVGFVNPALYANRQVMNDVLEGNNPGCGTQGFSAVPGWDPVTGLGSPNYPLMLKLFMSLPNG</sequence>
<dbReference type="InterPro" id="IPR015366">
    <property type="entry name" value="S53_propep"/>
</dbReference>
<evidence type="ECO:0000256" key="1">
    <source>
        <dbReference type="ARBA" id="ARBA00004239"/>
    </source>
</evidence>
<dbReference type="GO" id="GO:0008240">
    <property type="term" value="F:tripeptidyl-peptidase activity"/>
    <property type="evidence" value="ECO:0007669"/>
    <property type="project" value="TreeGrafter"/>
</dbReference>
<evidence type="ECO:0000256" key="8">
    <source>
        <dbReference type="PROSITE-ProRule" id="PRU01032"/>
    </source>
</evidence>
<proteinExistence type="predicted"/>
<organism evidence="11 12">
    <name type="scientific">Phyllachora maydis</name>
    <dbReference type="NCBI Taxonomy" id="1825666"/>
    <lineage>
        <taxon>Eukaryota</taxon>
        <taxon>Fungi</taxon>
        <taxon>Dikarya</taxon>
        <taxon>Ascomycota</taxon>
        <taxon>Pezizomycotina</taxon>
        <taxon>Sordariomycetes</taxon>
        <taxon>Sordariomycetidae</taxon>
        <taxon>Phyllachorales</taxon>
        <taxon>Phyllachoraceae</taxon>
        <taxon>Phyllachora</taxon>
    </lineage>
</organism>
<evidence type="ECO:0000256" key="6">
    <source>
        <dbReference type="ARBA" id="ARBA00022837"/>
    </source>
</evidence>
<protein>
    <recommendedName>
        <fullName evidence="10">Peptidase S53 domain-containing protein</fullName>
    </recommendedName>
</protein>
<evidence type="ECO:0000256" key="4">
    <source>
        <dbReference type="ARBA" id="ARBA00022801"/>
    </source>
</evidence>
<feature type="active site" description="Charge relay system" evidence="8">
    <location>
        <position position="323"/>
    </location>
</feature>
<dbReference type="CDD" id="cd04056">
    <property type="entry name" value="Peptidases_S53"/>
    <property type="match status" value="1"/>
</dbReference>
<gene>
    <name evidence="11" type="ORF">P8C59_009508</name>
</gene>
<dbReference type="Pfam" id="PF09286">
    <property type="entry name" value="Pro-kuma_activ"/>
    <property type="match status" value="1"/>
</dbReference>
<dbReference type="GO" id="GO:0006508">
    <property type="term" value="P:proteolysis"/>
    <property type="evidence" value="ECO:0007669"/>
    <property type="project" value="UniProtKB-KW"/>
</dbReference>